<dbReference type="Pfam" id="PF03631">
    <property type="entry name" value="Virul_fac_BrkB"/>
    <property type="match status" value="1"/>
</dbReference>
<evidence type="ECO:0000256" key="6">
    <source>
        <dbReference type="SAM" id="Phobius"/>
    </source>
</evidence>
<keyword evidence="8" id="KW-1185">Reference proteome</keyword>
<feature type="transmembrane region" description="Helical" evidence="6">
    <location>
        <begin position="43"/>
        <end position="66"/>
    </location>
</feature>
<reference evidence="7 8" key="1">
    <citation type="submission" date="2024-04" db="EMBL/GenBank/DDBJ databases">
        <title>Novel species of the genus Ideonella isolated from streams.</title>
        <authorList>
            <person name="Lu H."/>
        </authorList>
    </citation>
    <scope>NUCLEOTIDE SEQUENCE [LARGE SCALE GENOMIC DNA]</scope>
    <source>
        <strain evidence="7 8">BYS139W</strain>
    </source>
</reference>
<evidence type="ECO:0000256" key="4">
    <source>
        <dbReference type="ARBA" id="ARBA00022989"/>
    </source>
</evidence>
<feature type="transmembrane region" description="Helical" evidence="6">
    <location>
        <begin position="110"/>
        <end position="134"/>
    </location>
</feature>
<evidence type="ECO:0000313" key="8">
    <source>
        <dbReference type="Proteomes" id="UP001368500"/>
    </source>
</evidence>
<feature type="transmembrane region" description="Helical" evidence="6">
    <location>
        <begin position="228"/>
        <end position="247"/>
    </location>
</feature>
<evidence type="ECO:0000256" key="1">
    <source>
        <dbReference type="ARBA" id="ARBA00004651"/>
    </source>
</evidence>
<name>A0ABU9BDB0_9BURK</name>
<accession>A0ABU9BDB0</accession>
<feature type="transmembrane region" description="Helical" evidence="6">
    <location>
        <begin position="194"/>
        <end position="216"/>
    </location>
</feature>
<proteinExistence type="predicted"/>
<dbReference type="PANTHER" id="PTHR30213:SF1">
    <property type="entry name" value="INNER MEMBRANE PROTEIN YHJD"/>
    <property type="match status" value="1"/>
</dbReference>
<sequence>MPALDAPAAARNAALSWRSLGRLLGDTVQAWLDDRAASMGAAIAYYTLFSLAPLLLVVLSVAGTIWGPDAARGAVAAQLSGVLGAEGARAVQALLDSVGRPGHGLLASGLGLLAVCIGATTVLAELQGALDVIWRAPPSRAAGWWQWLRVRLWSLGLLLGLGFLLIVSLMADAALAALQVGWGPRLAGLGDTLAWAGVVNHAIGFGLMVALVAMIYKGLPRRRVAWSDVWIGALVTATLMQLGKLGIGRYIELAGVASGFGAAGTLVAVLVWVYWSAQIFLLGAEFTWVWAYRHGSHRHTRLPARPGDVGVGIGIGVDTGTGADADLARPGRAGR</sequence>
<evidence type="ECO:0000256" key="2">
    <source>
        <dbReference type="ARBA" id="ARBA00022475"/>
    </source>
</evidence>
<dbReference type="InterPro" id="IPR017039">
    <property type="entry name" value="Virul_fac_BrkB"/>
</dbReference>
<keyword evidence="3 6" id="KW-0812">Transmembrane</keyword>
<dbReference type="RefSeq" id="WP_341374472.1">
    <property type="nucleotide sequence ID" value="NZ_JBBUTF010000009.1"/>
</dbReference>
<evidence type="ECO:0000256" key="3">
    <source>
        <dbReference type="ARBA" id="ARBA00022692"/>
    </source>
</evidence>
<comment type="caution">
    <text evidence="7">The sequence shown here is derived from an EMBL/GenBank/DDBJ whole genome shotgun (WGS) entry which is preliminary data.</text>
</comment>
<evidence type="ECO:0000313" key="7">
    <source>
        <dbReference type="EMBL" id="MEK8026690.1"/>
    </source>
</evidence>
<comment type="subcellular location">
    <subcellularLocation>
        <location evidence="1">Cell membrane</location>
        <topology evidence="1">Multi-pass membrane protein</topology>
    </subcellularLocation>
</comment>
<dbReference type="PANTHER" id="PTHR30213">
    <property type="entry name" value="INNER MEMBRANE PROTEIN YHJD"/>
    <property type="match status" value="1"/>
</dbReference>
<organism evidence="7 8">
    <name type="scientific">Pseudaquabacterium rugosum</name>
    <dbReference type="NCBI Taxonomy" id="2984194"/>
    <lineage>
        <taxon>Bacteria</taxon>
        <taxon>Pseudomonadati</taxon>
        <taxon>Pseudomonadota</taxon>
        <taxon>Betaproteobacteria</taxon>
        <taxon>Burkholderiales</taxon>
        <taxon>Sphaerotilaceae</taxon>
        <taxon>Pseudaquabacterium</taxon>
    </lineage>
</organism>
<dbReference type="EMBL" id="JBBUTF010000009">
    <property type="protein sequence ID" value="MEK8026690.1"/>
    <property type="molecule type" value="Genomic_DNA"/>
</dbReference>
<keyword evidence="2" id="KW-1003">Cell membrane</keyword>
<feature type="transmembrane region" description="Helical" evidence="6">
    <location>
        <begin position="155"/>
        <end position="182"/>
    </location>
</feature>
<feature type="transmembrane region" description="Helical" evidence="6">
    <location>
        <begin position="253"/>
        <end position="275"/>
    </location>
</feature>
<dbReference type="PIRSF" id="PIRSF035875">
    <property type="entry name" value="RNase_BN"/>
    <property type="match status" value="1"/>
</dbReference>
<protein>
    <submittedName>
        <fullName evidence="7">YihY/virulence factor BrkB family protein</fullName>
    </submittedName>
</protein>
<dbReference type="Proteomes" id="UP001368500">
    <property type="component" value="Unassembled WGS sequence"/>
</dbReference>
<gene>
    <name evidence="7" type="ORF">AACH11_12030</name>
</gene>
<keyword evidence="4 6" id="KW-1133">Transmembrane helix</keyword>
<evidence type="ECO:0000256" key="5">
    <source>
        <dbReference type="ARBA" id="ARBA00023136"/>
    </source>
</evidence>
<keyword evidence="5 6" id="KW-0472">Membrane</keyword>